<dbReference type="InterPro" id="IPR019734">
    <property type="entry name" value="TPR_rpt"/>
</dbReference>
<sequence>MADDNEQRLTDGVSVDAIKAFLADLKRQFPDTHNEMTTADACKQLVVPRTHGASCAYVDLLRKQSPESVGKATVFVSHAWRYKIADVLNVLLEFAEEQATKDDSKPVFFWFDLFMNNQNANVTANLPQEWWSTTFKESIANIGRVLLVLMPWQDPVPLTRAWCLWEIFCGISNEGTEVDIRLPNSEQQALEGAICENYKAVTDTLVRVQAERAEAFNPHDKDMIFNAIESWAGGFGAVNQAVKDQLRAWCLDNAEAAVEGMQARGEDDTEVFAALCSQVGLVLREFGEHNKAREYFEKAKAIYVETLGEKHPSTADAYINLGLTYDDKGDFDQAIDLYQKAKQIQAETLGNNHPGTAAVCSSLGNAYYAKGKYDKAIAYYQEDLAITSEALGEKHPSAAQTYSNIGNVYYAQGEYDSAIKQYEKAMEINLEALGEKHPGTANTHNNIGNVYFGKGEYDRAIEHFEKARKVYVETLGEKHPTTAIAYKGIGNALSSKGEHDTAIEYYAAAKAIRLETLGPTHPDTAESFSDFGNAHSEIGEYGVAIDHLEAAKEIHLQTLGEEHPTTAYTFNNLAAAYDDMGEYSKAMKYYERARAIKAAVLGEKHSSMASTCTGLGNLYSKMGKHAEAIQCFEKAKEIQVATLGEVHPTTALTLESIGAEFAEQGRMDRARVFFEQALDAFTATLGPDHPHTRAAEEELRQARRGNGAHDWGEEDEVRQHRGLQQPAQSMAGWLQKRRRWRGSFHACWVFLEAGTHLVYSKGPEETARQRRIPLSTVRSAELARDGKDLRVACRGRTFVFRQHECSNAALTDWCSAIQAALSSNPNQTV</sequence>
<dbReference type="SUPFAM" id="SSF48452">
    <property type="entry name" value="TPR-like"/>
    <property type="match status" value="2"/>
</dbReference>
<proteinExistence type="predicted"/>
<dbReference type="Gene3D" id="1.25.40.10">
    <property type="entry name" value="Tetratricopeptide repeat domain"/>
    <property type="match status" value="3"/>
</dbReference>
<dbReference type="PROSITE" id="PS50003">
    <property type="entry name" value="PH_DOMAIN"/>
    <property type="match status" value="1"/>
</dbReference>
<dbReference type="PROSITE" id="PS50005">
    <property type="entry name" value="TPR"/>
    <property type="match status" value="6"/>
</dbReference>
<feature type="repeat" description="TPR" evidence="3">
    <location>
        <begin position="357"/>
        <end position="390"/>
    </location>
</feature>
<dbReference type="PANTHER" id="PTHR45641:SF1">
    <property type="entry name" value="AAA+ ATPASE DOMAIN-CONTAINING PROTEIN"/>
    <property type="match status" value="1"/>
</dbReference>
<dbReference type="InterPro" id="IPR011993">
    <property type="entry name" value="PH-like_dom_sf"/>
</dbReference>
<evidence type="ECO:0000256" key="1">
    <source>
        <dbReference type="ARBA" id="ARBA00022737"/>
    </source>
</evidence>
<feature type="domain" description="PH" evidence="4">
    <location>
        <begin position="727"/>
        <end position="822"/>
    </location>
</feature>
<feature type="repeat" description="TPR" evidence="3">
    <location>
        <begin position="567"/>
        <end position="600"/>
    </location>
</feature>
<dbReference type="Gene3D" id="2.30.29.30">
    <property type="entry name" value="Pleckstrin-homology domain (PH domain)/Phosphotyrosine-binding domain (PTB)"/>
    <property type="match status" value="1"/>
</dbReference>
<dbReference type="eggNOG" id="KOG4626">
    <property type="taxonomic scope" value="Eukaryota"/>
</dbReference>
<dbReference type="Pfam" id="PF13374">
    <property type="entry name" value="TPR_10"/>
    <property type="match status" value="2"/>
</dbReference>
<dbReference type="KEGG" id="sre:PTSG_10878"/>
<dbReference type="EMBL" id="GL832991">
    <property type="protein sequence ID" value="EGD80200.1"/>
    <property type="molecule type" value="Genomic_DNA"/>
</dbReference>
<keyword evidence="6" id="KW-1185">Reference proteome</keyword>
<feature type="repeat" description="TPR" evidence="3">
    <location>
        <begin position="609"/>
        <end position="642"/>
    </location>
</feature>
<dbReference type="Proteomes" id="UP000007799">
    <property type="component" value="Unassembled WGS sequence"/>
</dbReference>
<gene>
    <name evidence="5" type="ORF">PTSG_10878</name>
</gene>
<feature type="repeat" description="TPR" evidence="3">
    <location>
        <begin position="315"/>
        <end position="348"/>
    </location>
</feature>
<dbReference type="InterPro" id="IPR001849">
    <property type="entry name" value="PH_domain"/>
</dbReference>
<evidence type="ECO:0000256" key="3">
    <source>
        <dbReference type="PROSITE-ProRule" id="PRU00339"/>
    </source>
</evidence>
<dbReference type="RefSeq" id="XP_004988262.1">
    <property type="nucleotide sequence ID" value="XM_004988205.1"/>
</dbReference>
<dbReference type="Pfam" id="PF13424">
    <property type="entry name" value="TPR_12"/>
    <property type="match status" value="4"/>
</dbReference>
<dbReference type="InParanoid" id="F2UR97"/>
<keyword evidence="1" id="KW-0677">Repeat</keyword>
<dbReference type="PROSITE" id="PS50293">
    <property type="entry name" value="TPR_REGION"/>
    <property type="match status" value="4"/>
</dbReference>
<evidence type="ECO:0000313" key="6">
    <source>
        <dbReference type="Proteomes" id="UP000007799"/>
    </source>
</evidence>
<accession>F2UR97</accession>
<feature type="repeat" description="TPR" evidence="3">
    <location>
        <begin position="441"/>
        <end position="474"/>
    </location>
</feature>
<evidence type="ECO:0000256" key="2">
    <source>
        <dbReference type="ARBA" id="ARBA00022803"/>
    </source>
</evidence>
<reference evidence="5" key="1">
    <citation type="submission" date="2009-08" db="EMBL/GenBank/DDBJ databases">
        <title>Annotation of Salpingoeca rosetta.</title>
        <authorList>
            <consortium name="The Broad Institute Genome Sequencing Platform"/>
            <person name="Russ C."/>
            <person name="Cuomo C."/>
            <person name="Burger G."/>
            <person name="Gray M.W."/>
            <person name="Holland P.W.H."/>
            <person name="King N."/>
            <person name="Lang F.B.F."/>
            <person name="Roger A.J."/>
            <person name="Ruiz-Trillo I."/>
            <person name="Young S.K."/>
            <person name="Zeng Q."/>
            <person name="Gargeya S."/>
            <person name="Alvarado L."/>
            <person name="Berlin A."/>
            <person name="Chapman S.B."/>
            <person name="Chen Z."/>
            <person name="Freedman E."/>
            <person name="Gellesch M."/>
            <person name="Goldberg J."/>
            <person name="Griggs A."/>
            <person name="Gujja S."/>
            <person name="Heilman E."/>
            <person name="Heiman D."/>
            <person name="Howarth C."/>
            <person name="Mehta T."/>
            <person name="Neiman D."/>
            <person name="Pearson M."/>
            <person name="Roberts A."/>
            <person name="Saif S."/>
            <person name="Shea T."/>
            <person name="Shenoy N."/>
            <person name="Sisk P."/>
            <person name="Stolte C."/>
            <person name="Sykes S."/>
            <person name="White J."/>
            <person name="Yandava C."/>
            <person name="Haas B."/>
            <person name="Nusbaum C."/>
            <person name="Birren B."/>
        </authorList>
    </citation>
    <scope>NUCLEOTIDE SEQUENCE [LARGE SCALE GENOMIC DNA]</scope>
    <source>
        <strain evidence="5">ATCC 50818</strain>
    </source>
</reference>
<evidence type="ECO:0000259" key="4">
    <source>
        <dbReference type="PROSITE" id="PS50003"/>
    </source>
</evidence>
<feature type="repeat" description="TPR" evidence="3">
    <location>
        <begin position="399"/>
        <end position="432"/>
    </location>
</feature>
<name>F2UR97_SALR5</name>
<keyword evidence="2 3" id="KW-0802">TPR repeat</keyword>
<dbReference type="SMART" id="SM00028">
    <property type="entry name" value="TPR"/>
    <property type="match status" value="10"/>
</dbReference>
<protein>
    <submittedName>
        <fullName evidence="5">Mbre TPR repeat protein</fullName>
    </submittedName>
</protein>
<dbReference type="InterPro" id="IPR011990">
    <property type="entry name" value="TPR-like_helical_dom_sf"/>
</dbReference>
<dbReference type="STRING" id="946362.F2UR97"/>
<dbReference type="SUPFAM" id="SSF50729">
    <property type="entry name" value="PH domain-like"/>
    <property type="match status" value="1"/>
</dbReference>
<dbReference type="AlphaFoldDB" id="F2UR97"/>
<dbReference type="OrthoDB" id="626167at2759"/>
<organism evidence="6">
    <name type="scientific">Salpingoeca rosetta (strain ATCC 50818 / BSB-021)</name>
    <dbReference type="NCBI Taxonomy" id="946362"/>
    <lineage>
        <taxon>Eukaryota</taxon>
        <taxon>Choanoflagellata</taxon>
        <taxon>Craspedida</taxon>
        <taxon>Salpingoecidae</taxon>
        <taxon>Salpingoeca</taxon>
    </lineage>
</organism>
<dbReference type="PANTHER" id="PTHR45641">
    <property type="entry name" value="TETRATRICOPEPTIDE REPEAT PROTEIN (AFU_ORTHOLOGUE AFUA_6G03870)"/>
    <property type="match status" value="1"/>
</dbReference>
<evidence type="ECO:0000313" key="5">
    <source>
        <dbReference type="EMBL" id="EGD80200.1"/>
    </source>
</evidence>
<dbReference type="GeneID" id="16068789"/>